<keyword evidence="3" id="KW-1185">Reference proteome</keyword>
<proteinExistence type="predicted"/>
<organism evidence="3">
    <name type="scientific">Drosophila grimshawi</name>
    <name type="common">Hawaiian fruit fly</name>
    <name type="synonym">Idiomyia grimshawi</name>
    <dbReference type="NCBI Taxonomy" id="7222"/>
    <lineage>
        <taxon>Eukaryota</taxon>
        <taxon>Metazoa</taxon>
        <taxon>Ecdysozoa</taxon>
        <taxon>Arthropoda</taxon>
        <taxon>Hexapoda</taxon>
        <taxon>Insecta</taxon>
        <taxon>Pterygota</taxon>
        <taxon>Neoptera</taxon>
        <taxon>Endopterygota</taxon>
        <taxon>Diptera</taxon>
        <taxon>Brachycera</taxon>
        <taxon>Muscomorpha</taxon>
        <taxon>Ephydroidea</taxon>
        <taxon>Drosophilidae</taxon>
        <taxon>Drosophila</taxon>
        <taxon>Hawaiian Drosophila</taxon>
    </lineage>
</organism>
<dbReference type="Proteomes" id="UP000001070">
    <property type="component" value="Unassembled WGS sequence"/>
</dbReference>
<protein>
    <submittedName>
        <fullName evidence="2">GH19182</fullName>
    </submittedName>
</protein>
<dbReference type="AlphaFoldDB" id="B4JEU1"/>
<accession>B4JEU1</accession>
<name>B4JEU1_DROGR</name>
<gene>
    <name evidence="2" type="primary">Dgri\GH19182</name>
    <name evidence="2" type="ORF">Dgri_GH19182</name>
</gene>
<reference evidence="2 3" key="1">
    <citation type="journal article" date="2007" name="Nature">
        <title>Evolution of genes and genomes on the Drosophila phylogeny.</title>
        <authorList>
            <consortium name="Drosophila 12 Genomes Consortium"/>
            <person name="Clark A.G."/>
            <person name="Eisen M.B."/>
            <person name="Smith D.R."/>
            <person name="Bergman C.M."/>
            <person name="Oliver B."/>
            <person name="Markow T.A."/>
            <person name="Kaufman T.C."/>
            <person name="Kellis M."/>
            <person name="Gelbart W."/>
            <person name="Iyer V.N."/>
            <person name="Pollard D.A."/>
            <person name="Sackton T.B."/>
            <person name="Larracuente A.M."/>
            <person name="Singh N.D."/>
            <person name="Abad J.P."/>
            <person name="Abt D.N."/>
            <person name="Adryan B."/>
            <person name="Aguade M."/>
            <person name="Akashi H."/>
            <person name="Anderson W.W."/>
            <person name="Aquadro C.F."/>
            <person name="Ardell D.H."/>
            <person name="Arguello R."/>
            <person name="Artieri C.G."/>
            <person name="Barbash D.A."/>
            <person name="Barker D."/>
            <person name="Barsanti P."/>
            <person name="Batterham P."/>
            <person name="Batzoglou S."/>
            <person name="Begun D."/>
            <person name="Bhutkar A."/>
            <person name="Blanco E."/>
            <person name="Bosak S.A."/>
            <person name="Bradley R.K."/>
            <person name="Brand A.D."/>
            <person name="Brent M.R."/>
            <person name="Brooks A.N."/>
            <person name="Brown R.H."/>
            <person name="Butlin R.K."/>
            <person name="Caggese C."/>
            <person name="Calvi B.R."/>
            <person name="Bernardo de Carvalho A."/>
            <person name="Caspi A."/>
            <person name="Castrezana S."/>
            <person name="Celniker S.E."/>
            <person name="Chang J.L."/>
            <person name="Chapple C."/>
            <person name="Chatterji S."/>
            <person name="Chinwalla A."/>
            <person name="Civetta A."/>
            <person name="Clifton S.W."/>
            <person name="Comeron J.M."/>
            <person name="Costello J.C."/>
            <person name="Coyne J.A."/>
            <person name="Daub J."/>
            <person name="David R.G."/>
            <person name="Delcher A.L."/>
            <person name="Delehaunty K."/>
            <person name="Do C.B."/>
            <person name="Ebling H."/>
            <person name="Edwards K."/>
            <person name="Eickbush T."/>
            <person name="Evans J.D."/>
            <person name="Filipski A."/>
            <person name="Findeiss S."/>
            <person name="Freyhult E."/>
            <person name="Fulton L."/>
            <person name="Fulton R."/>
            <person name="Garcia A.C."/>
            <person name="Gardiner A."/>
            <person name="Garfield D.A."/>
            <person name="Garvin B.E."/>
            <person name="Gibson G."/>
            <person name="Gilbert D."/>
            <person name="Gnerre S."/>
            <person name="Godfrey J."/>
            <person name="Good R."/>
            <person name="Gotea V."/>
            <person name="Gravely B."/>
            <person name="Greenberg A.J."/>
            <person name="Griffiths-Jones S."/>
            <person name="Gross S."/>
            <person name="Guigo R."/>
            <person name="Gustafson E.A."/>
            <person name="Haerty W."/>
            <person name="Hahn M.W."/>
            <person name="Halligan D.L."/>
            <person name="Halpern A.L."/>
            <person name="Halter G.M."/>
            <person name="Han M.V."/>
            <person name="Heger A."/>
            <person name="Hillier L."/>
            <person name="Hinrichs A.S."/>
            <person name="Holmes I."/>
            <person name="Hoskins R.A."/>
            <person name="Hubisz M.J."/>
            <person name="Hultmark D."/>
            <person name="Huntley M.A."/>
            <person name="Jaffe D.B."/>
            <person name="Jagadeeshan S."/>
            <person name="Jeck W.R."/>
            <person name="Johnson J."/>
            <person name="Jones C.D."/>
            <person name="Jordan W.C."/>
            <person name="Karpen G.H."/>
            <person name="Kataoka E."/>
            <person name="Keightley P.D."/>
            <person name="Kheradpour P."/>
            <person name="Kirkness E.F."/>
            <person name="Koerich L.B."/>
            <person name="Kristiansen K."/>
            <person name="Kudrna D."/>
            <person name="Kulathinal R.J."/>
            <person name="Kumar S."/>
            <person name="Kwok R."/>
            <person name="Lander E."/>
            <person name="Langley C.H."/>
            <person name="Lapoint R."/>
            <person name="Lazzaro B.P."/>
            <person name="Lee S.J."/>
            <person name="Levesque L."/>
            <person name="Li R."/>
            <person name="Lin C.F."/>
            <person name="Lin M.F."/>
            <person name="Lindblad-Toh K."/>
            <person name="Llopart A."/>
            <person name="Long M."/>
            <person name="Low L."/>
            <person name="Lozovsky E."/>
            <person name="Lu J."/>
            <person name="Luo M."/>
            <person name="Machado C.A."/>
            <person name="Makalowski W."/>
            <person name="Marzo M."/>
            <person name="Matsuda M."/>
            <person name="Matzkin L."/>
            <person name="McAllister B."/>
            <person name="McBride C.S."/>
            <person name="McKernan B."/>
            <person name="McKernan K."/>
            <person name="Mendez-Lago M."/>
            <person name="Minx P."/>
            <person name="Mollenhauer M.U."/>
            <person name="Montooth K."/>
            <person name="Mount S.M."/>
            <person name="Mu X."/>
            <person name="Myers E."/>
            <person name="Negre B."/>
            <person name="Newfeld S."/>
            <person name="Nielsen R."/>
            <person name="Noor M.A."/>
            <person name="O'Grady P."/>
            <person name="Pachter L."/>
            <person name="Papaceit M."/>
            <person name="Parisi M.J."/>
            <person name="Parisi M."/>
            <person name="Parts L."/>
            <person name="Pedersen J.S."/>
            <person name="Pesole G."/>
            <person name="Phillippy A.M."/>
            <person name="Ponting C.P."/>
            <person name="Pop M."/>
            <person name="Porcelli D."/>
            <person name="Powell J.R."/>
            <person name="Prohaska S."/>
            <person name="Pruitt K."/>
            <person name="Puig M."/>
            <person name="Quesneville H."/>
            <person name="Ram K.R."/>
            <person name="Rand D."/>
            <person name="Rasmussen M.D."/>
            <person name="Reed L.K."/>
            <person name="Reenan R."/>
            <person name="Reily A."/>
            <person name="Remington K.A."/>
            <person name="Rieger T.T."/>
            <person name="Ritchie M.G."/>
            <person name="Robin C."/>
            <person name="Rogers Y.H."/>
            <person name="Rohde C."/>
            <person name="Rozas J."/>
            <person name="Rubenfield M.J."/>
            <person name="Ruiz A."/>
            <person name="Russo S."/>
            <person name="Salzberg S.L."/>
            <person name="Sanchez-Gracia A."/>
            <person name="Saranga D.J."/>
            <person name="Sato H."/>
            <person name="Schaeffer S.W."/>
            <person name="Schatz M.C."/>
            <person name="Schlenke T."/>
            <person name="Schwartz R."/>
            <person name="Segarra C."/>
            <person name="Singh R.S."/>
            <person name="Sirot L."/>
            <person name="Sirota M."/>
            <person name="Sisneros N.B."/>
            <person name="Smith C.D."/>
            <person name="Smith T.F."/>
            <person name="Spieth J."/>
            <person name="Stage D.E."/>
            <person name="Stark A."/>
            <person name="Stephan W."/>
            <person name="Strausberg R.L."/>
            <person name="Strempel S."/>
            <person name="Sturgill D."/>
            <person name="Sutton G."/>
            <person name="Sutton G.G."/>
            <person name="Tao W."/>
            <person name="Teichmann S."/>
            <person name="Tobari Y.N."/>
            <person name="Tomimura Y."/>
            <person name="Tsolas J.M."/>
            <person name="Valente V.L."/>
            <person name="Venter E."/>
            <person name="Venter J.C."/>
            <person name="Vicario S."/>
            <person name="Vieira F.G."/>
            <person name="Vilella A.J."/>
            <person name="Villasante A."/>
            <person name="Walenz B."/>
            <person name="Wang J."/>
            <person name="Wasserman M."/>
            <person name="Watts T."/>
            <person name="Wilson D."/>
            <person name="Wilson R.K."/>
            <person name="Wing R.A."/>
            <person name="Wolfner M.F."/>
            <person name="Wong A."/>
            <person name="Wong G.K."/>
            <person name="Wu C.I."/>
            <person name="Wu G."/>
            <person name="Yamamoto D."/>
            <person name="Yang H.P."/>
            <person name="Yang S.P."/>
            <person name="Yorke J.A."/>
            <person name="Yoshida K."/>
            <person name="Zdobnov E."/>
            <person name="Zhang P."/>
            <person name="Zhang Y."/>
            <person name="Zimin A.V."/>
            <person name="Baldwin J."/>
            <person name="Abdouelleil A."/>
            <person name="Abdulkadir J."/>
            <person name="Abebe A."/>
            <person name="Abera B."/>
            <person name="Abreu J."/>
            <person name="Acer S.C."/>
            <person name="Aftuck L."/>
            <person name="Alexander A."/>
            <person name="An P."/>
            <person name="Anderson E."/>
            <person name="Anderson S."/>
            <person name="Arachi H."/>
            <person name="Azer M."/>
            <person name="Bachantsang P."/>
            <person name="Barry A."/>
            <person name="Bayul T."/>
            <person name="Berlin A."/>
            <person name="Bessette D."/>
            <person name="Bloom T."/>
            <person name="Blye J."/>
            <person name="Boguslavskiy L."/>
            <person name="Bonnet C."/>
            <person name="Boukhgalter B."/>
            <person name="Bourzgui I."/>
            <person name="Brown A."/>
            <person name="Cahill P."/>
            <person name="Channer S."/>
            <person name="Cheshatsang Y."/>
            <person name="Chuda L."/>
            <person name="Citroen M."/>
            <person name="Collymore A."/>
            <person name="Cooke P."/>
            <person name="Costello M."/>
            <person name="D'Aco K."/>
            <person name="Daza R."/>
            <person name="De Haan G."/>
            <person name="DeGray S."/>
            <person name="DeMaso C."/>
            <person name="Dhargay N."/>
            <person name="Dooley K."/>
            <person name="Dooley E."/>
            <person name="Doricent M."/>
            <person name="Dorje P."/>
            <person name="Dorjee K."/>
            <person name="Dupes A."/>
            <person name="Elong R."/>
            <person name="Falk J."/>
            <person name="Farina A."/>
            <person name="Faro S."/>
            <person name="Ferguson D."/>
            <person name="Fisher S."/>
            <person name="Foley C.D."/>
            <person name="Franke A."/>
            <person name="Friedrich D."/>
            <person name="Gadbois L."/>
            <person name="Gearin G."/>
            <person name="Gearin C.R."/>
            <person name="Giannoukos G."/>
            <person name="Goode T."/>
            <person name="Graham J."/>
            <person name="Grandbois E."/>
            <person name="Grewal S."/>
            <person name="Gyaltsen K."/>
            <person name="Hafez N."/>
            <person name="Hagos B."/>
            <person name="Hall J."/>
            <person name="Henson C."/>
            <person name="Hollinger A."/>
            <person name="Honan T."/>
            <person name="Huard M.D."/>
            <person name="Hughes L."/>
            <person name="Hurhula B."/>
            <person name="Husby M.E."/>
            <person name="Kamat A."/>
            <person name="Kanga B."/>
            <person name="Kashin S."/>
            <person name="Khazanovich D."/>
            <person name="Kisner P."/>
            <person name="Lance K."/>
            <person name="Lara M."/>
            <person name="Lee W."/>
            <person name="Lennon N."/>
            <person name="Letendre F."/>
            <person name="LeVine R."/>
            <person name="Lipovsky A."/>
            <person name="Liu X."/>
            <person name="Liu J."/>
            <person name="Liu S."/>
            <person name="Lokyitsang T."/>
            <person name="Lokyitsang Y."/>
            <person name="Lubonja R."/>
            <person name="Lui A."/>
            <person name="MacDonald P."/>
            <person name="Magnisalis V."/>
            <person name="Maru K."/>
            <person name="Matthews C."/>
            <person name="McCusker W."/>
            <person name="McDonough S."/>
            <person name="Mehta T."/>
            <person name="Meldrim J."/>
            <person name="Meneus L."/>
            <person name="Mihai O."/>
            <person name="Mihalev A."/>
            <person name="Mihova T."/>
            <person name="Mittelman R."/>
            <person name="Mlenga V."/>
            <person name="Montmayeur A."/>
            <person name="Mulrain L."/>
            <person name="Navidi A."/>
            <person name="Naylor J."/>
            <person name="Negash T."/>
            <person name="Nguyen T."/>
            <person name="Nguyen N."/>
            <person name="Nicol R."/>
            <person name="Norbu C."/>
            <person name="Norbu N."/>
            <person name="Novod N."/>
            <person name="O'Neill B."/>
            <person name="Osman S."/>
            <person name="Markiewicz E."/>
            <person name="Oyono O.L."/>
            <person name="Patti C."/>
            <person name="Phunkhang P."/>
            <person name="Pierre F."/>
            <person name="Priest M."/>
            <person name="Raghuraman S."/>
            <person name="Rege F."/>
            <person name="Reyes R."/>
            <person name="Rise C."/>
            <person name="Rogov P."/>
            <person name="Ross K."/>
            <person name="Ryan E."/>
            <person name="Settipalli S."/>
            <person name="Shea T."/>
            <person name="Sherpa N."/>
            <person name="Shi L."/>
            <person name="Shih D."/>
            <person name="Sparrow T."/>
            <person name="Spaulding J."/>
            <person name="Stalker J."/>
            <person name="Stange-Thomann N."/>
            <person name="Stavropoulos S."/>
            <person name="Stone C."/>
            <person name="Strader C."/>
            <person name="Tesfaye S."/>
            <person name="Thomson T."/>
            <person name="Thoulutsang Y."/>
            <person name="Thoulutsang D."/>
            <person name="Topham K."/>
            <person name="Topping I."/>
            <person name="Tsamla T."/>
            <person name="Vassiliev H."/>
            <person name="Vo A."/>
            <person name="Wangchuk T."/>
            <person name="Wangdi T."/>
            <person name="Weiand M."/>
            <person name="Wilkinson J."/>
            <person name="Wilson A."/>
            <person name="Yadav S."/>
            <person name="Young G."/>
            <person name="Yu Q."/>
            <person name="Zembek L."/>
            <person name="Zhong D."/>
            <person name="Zimmer A."/>
            <person name="Zwirko Z."/>
            <person name="Jaffe D.B."/>
            <person name="Alvarez P."/>
            <person name="Brockman W."/>
            <person name="Butler J."/>
            <person name="Chin C."/>
            <person name="Gnerre S."/>
            <person name="Grabherr M."/>
            <person name="Kleber M."/>
            <person name="Mauceli E."/>
            <person name="MacCallum I."/>
        </authorList>
    </citation>
    <scope>NUCLEOTIDE SEQUENCE [LARGE SCALE GENOMIC DNA]</scope>
    <source>
        <strain evidence="3">Tucson 15287-2541.00</strain>
    </source>
</reference>
<dbReference type="EMBL" id="CH916369">
    <property type="protein sequence ID" value="EDV93222.1"/>
    <property type="molecule type" value="Genomic_DNA"/>
</dbReference>
<feature type="region of interest" description="Disordered" evidence="1">
    <location>
        <begin position="1"/>
        <end position="47"/>
    </location>
</feature>
<feature type="region of interest" description="Disordered" evidence="1">
    <location>
        <begin position="72"/>
        <end position="94"/>
    </location>
</feature>
<evidence type="ECO:0000313" key="2">
    <source>
        <dbReference type="EMBL" id="EDV93222.1"/>
    </source>
</evidence>
<evidence type="ECO:0000256" key="1">
    <source>
        <dbReference type="SAM" id="MobiDB-lite"/>
    </source>
</evidence>
<feature type="compositionally biased region" description="Polar residues" evidence="1">
    <location>
        <begin position="36"/>
        <end position="47"/>
    </location>
</feature>
<feature type="compositionally biased region" description="Basic and acidic residues" evidence="1">
    <location>
        <begin position="1"/>
        <end position="15"/>
    </location>
</feature>
<dbReference type="InParanoid" id="B4JEU1"/>
<evidence type="ECO:0000313" key="3">
    <source>
        <dbReference type="Proteomes" id="UP000001070"/>
    </source>
</evidence>
<dbReference type="HOGENOM" id="CLU_2388501_0_0_1"/>
<sequence>MDKVNVETPCNKDSETLSLKPSQCDCDDEDEKSSDGQPENETTTTAIKASGSYPYVIEMVYDSSSENLVTEKAAKSEKKQVMTPKDSDEEINKP</sequence>